<evidence type="ECO:0008006" key="3">
    <source>
        <dbReference type="Google" id="ProtNLM"/>
    </source>
</evidence>
<evidence type="ECO:0000313" key="2">
    <source>
        <dbReference type="Proteomes" id="UP000076925"/>
    </source>
</evidence>
<protein>
    <recommendedName>
        <fullName evidence="3">Bacteriocin</fullName>
    </recommendedName>
</protein>
<organism evidence="1 2">
    <name type="scientific">Scytonema hofmannii PCC 7110</name>
    <dbReference type="NCBI Taxonomy" id="128403"/>
    <lineage>
        <taxon>Bacteria</taxon>
        <taxon>Bacillati</taxon>
        <taxon>Cyanobacteriota</taxon>
        <taxon>Cyanophyceae</taxon>
        <taxon>Nostocales</taxon>
        <taxon>Scytonemataceae</taxon>
        <taxon>Scytonema</taxon>
    </lineage>
</organism>
<reference evidence="1 2" key="1">
    <citation type="journal article" date="2013" name="Genome Biol. Evol.">
        <title>Genomes of Stigonematalean cyanobacteria (subsection V) and the evolution of oxygenic photosynthesis from prokaryotes to plastids.</title>
        <authorList>
            <person name="Dagan T."/>
            <person name="Roettger M."/>
            <person name="Stucken K."/>
            <person name="Landan G."/>
            <person name="Koch R."/>
            <person name="Major P."/>
            <person name="Gould S.B."/>
            <person name="Goremykin V.V."/>
            <person name="Rippka R."/>
            <person name="Tandeau de Marsac N."/>
            <person name="Gugger M."/>
            <person name="Lockhart P.J."/>
            <person name="Allen J.F."/>
            <person name="Brune I."/>
            <person name="Maus I."/>
            <person name="Puhler A."/>
            <person name="Martin W.F."/>
        </authorList>
    </citation>
    <scope>NUCLEOTIDE SEQUENCE [LARGE SCALE GENOMIC DNA]</scope>
    <source>
        <strain evidence="1 2">PCC 7110</strain>
    </source>
</reference>
<dbReference type="RefSeq" id="WP_017744415.1">
    <property type="nucleotide sequence ID" value="NZ_KQ976354.1"/>
</dbReference>
<evidence type="ECO:0000313" key="1">
    <source>
        <dbReference type="EMBL" id="KYC41265.1"/>
    </source>
</evidence>
<dbReference type="EMBL" id="ANNX02000022">
    <property type="protein sequence ID" value="KYC41265.1"/>
    <property type="molecule type" value="Genomic_DNA"/>
</dbReference>
<dbReference type="Proteomes" id="UP000076925">
    <property type="component" value="Unassembled WGS sequence"/>
</dbReference>
<dbReference type="AlphaFoldDB" id="A0A139X9B5"/>
<proteinExistence type="predicted"/>
<name>A0A139X9B5_9CYAN</name>
<keyword evidence="2" id="KW-1185">Reference proteome</keyword>
<comment type="caution">
    <text evidence="1">The sequence shown here is derived from an EMBL/GenBank/DDBJ whole genome shotgun (WGS) entry which is preliminary data.</text>
</comment>
<accession>A0A139X9B5</accession>
<sequence>MANINISDLNSAGSELFHDSETFLDQLTEREILDVQGGLISASGIPTLDLLSGLAGGLPSADLLAGLPSANILFPPAP</sequence>
<gene>
    <name evidence="1" type="ORF">WA1_22640</name>
</gene>
<dbReference type="OrthoDB" id="490865at2"/>